<dbReference type="EMBL" id="QCYY01002113">
    <property type="protein sequence ID" value="ROT72763.1"/>
    <property type="molecule type" value="Genomic_DNA"/>
</dbReference>
<dbReference type="InterPro" id="IPR005829">
    <property type="entry name" value="Sugar_transporter_CS"/>
</dbReference>
<name>A0A3R7QAC8_PENVA</name>
<dbReference type="GO" id="GO:0016020">
    <property type="term" value="C:membrane"/>
    <property type="evidence" value="ECO:0007669"/>
    <property type="project" value="UniProtKB-SubCell"/>
</dbReference>
<evidence type="ECO:0000256" key="4">
    <source>
        <dbReference type="ARBA" id="ARBA00023136"/>
    </source>
</evidence>
<sequence>MSAIPFLMVLFMGAWSDRYGRKIPLLLTFTGHLFHASGYLLNNWQSAWPVEVIYLVTFLEALGGGYMCLLSTATSYVSDICSEENRTSRVSTATSFWYLGGPLGTLLSAVVLRHSGYDLALGLVFTAYVSAICYILIFIGESHGPFAQEPTGVKGRSSDESQGAEREEVATRKMLTDFFNWRRLFESFKTAFRKREGNARAILVVVIVCNMLWRMSRGFYVYLFVRRTLQWDATDFGYYLTYRNLIAAAGSLFLVPLLTRLVSLRDSLLVVLGSASIVGEERSCGSVPPVGVLSNGSVIAFRSMSTKLVDAEEKGRISAVLAALYGLMPMAGTVEAFPAAQFFFAAGVNVLIMVCFVAIQFIFTAKVAKEAVELEGNSKKAESSDMKASTVTLSSTVGGSESLNRVELS</sequence>
<keyword evidence="3 5" id="KW-1133">Transmembrane helix</keyword>
<dbReference type="AlphaFoldDB" id="A0A3R7QAC8"/>
<feature type="transmembrane region" description="Helical" evidence="5">
    <location>
        <begin position="95"/>
        <end position="113"/>
    </location>
</feature>
<dbReference type="Proteomes" id="UP000283509">
    <property type="component" value="Unassembled WGS sequence"/>
</dbReference>
<dbReference type="PROSITE" id="PS00216">
    <property type="entry name" value="SUGAR_TRANSPORT_1"/>
    <property type="match status" value="1"/>
</dbReference>
<protein>
    <recommendedName>
        <fullName evidence="8">Proton-coupled folate transporter</fullName>
    </recommendedName>
</protein>
<accession>A0A3R7QAC8</accession>
<proteinExistence type="predicted"/>
<keyword evidence="2 5" id="KW-0812">Transmembrane</keyword>
<dbReference type="SUPFAM" id="SSF103473">
    <property type="entry name" value="MFS general substrate transporter"/>
    <property type="match status" value="1"/>
</dbReference>
<dbReference type="GO" id="GO:0022857">
    <property type="term" value="F:transmembrane transporter activity"/>
    <property type="evidence" value="ECO:0007669"/>
    <property type="project" value="InterPro"/>
</dbReference>
<keyword evidence="4 5" id="KW-0472">Membrane</keyword>
<comment type="subcellular location">
    <subcellularLocation>
        <location evidence="1">Membrane</location>
        <topology evidence="1">Multi-pass membrane protein</topology>
    </subcellularLocation>
</comment>
<feature type="transmembrane region" description="Helical" evidence="5">
    <location>
        <begin position="119"/>
        <end position="139"/>
    </location>
</feature>
<dbReference type="Gene3D" id="1.20.1250.20">
    <property type="entry name" value="MFS general substrate transporter like domains"/>
    <property type="match status" value="1"/>
</dbReference>
<evidence type="ECO:0000256" key="1">
    <source>
        <dbReference type="ARBA" id="ARBA00004141"/>
    </source>
</evidence>
<feature type="transmembrane region" description="Helical" evidence="5">
    <location>
        <begin position="197"/>
        <end position="216"/>
    </location>
</feature>
<feature type="transmembrane region" description="Helical" evidence="5">
    <location>
        <begin position="343"/>
        <end position="363"/>
    </location>
</feature>
<dbReference type="InterPro" id="IPR011701">
    <property type="entry name" value="MFS"/>
</dbReference>
<dbReference type="Pfam" id="PF07690">
    <property type="entry name" value="MFS_1"/>
    <property type="match status" value="1"/>
</dbReference>
<evidence type="ECO:0000313" key="6">
    <source>
        <dbReference type="EMBL" id="ROT72763.1"/>
    </source>
</evidence>
<feature type="transmembrane region" description="Helical" evidence="5">
    <location>
        <begin position="52"/>
        <end position="74"/>
    </location>
</feature>
<comment type="caution">
    <text evidence="6">The sequence shown here is derived from an EMBL/GenBank/DDBJ whole genome shotgun (WGS) entry which is preliminary data.</text>
</comment>
<gene>
    <name evidence="6" type="ORF">C7M84_008808</name>
</gene>
<evidence type="ECO:0000313" key="7">
    <source>
        <dbReference type="Proteomes" id="UP000283509"/>
    </source>
</evidence>
<reference evidence="6 7" key="2">
    <citation type="submission" date="2019-01" db="EMBL/GenBank/DDBJ databases">
        <title>The decoding of complex shrimp genome reveals the adaptation for benthos swimmer, frequently molting mechanism and breeding impact on genome.</title>
        <authorList>
            <person name="Sun Y."/>
            <person name="Gao Y."/>
            <person name="Yu Y."/>
        </authorList>
    </citation>
    <scope>NUCLEOTIDE SEQUENCE [LARGE SCALE GENOMIC DNA]</scope>
    <source>
        <tissue evidence="6">Muscle</tissue>
    </source>
</reference>
<keyword evidence="7" id="KW-1185">Reference proteome</keyword>
<dbReference type="PANTHER" id="PTHR23507:SF37">
    <property type="entry name" value="GH08173P"/>
    <property type="match status" value="1"/>
</dbReference>
<organism evidence="6 7">
    <name type="scientific">Penaeus vannamei</name>
    <name type="common">Whiteleg shrimp</name>
    <name type="synonym">Litopenaeus vannamei</name>
    <dbReference type="NCBI Taxonomy" id="6689"/>
    <lineage>
        <taxon>Eukaryota</taxon>
        <taxon>Metazoa</taxon>
        <taxon>Ecdysozoa</taxon>
        <taxon>Arthropoda</taxon>
        <taxon>Crustacea</taxon>
        <taxon>Multicrustacea</taxon>
        <taxon>Malacostraca</taxon>
        <taxon>Eumalacostraca</taxon>
        <taxon>Eucarida</taxon>
        <taxon>Decapoda</taxon>
        <taxon>Dendrobranchiata</taxon>
        <taxon>Penaeoidea</taxon>
        <taxon>Penaeidae</taxon>
        <taxon>Penaeus</taxon>
    </lineage>
</organism>
<dbReference type="PANTHER" id="PTHR23507">
    <property type="entry name" value="ZGC:174356"/>
    <property type="match status" value="1"/>
</dbReference>
<evidence type="ECO:0000256" key="3">
    <source>
        <dbReference type="ARBA" id="ARBA00022989"/>
    </source>
</evidence>
<evidence type="ECO:0000256" key="2">
    <source>
        <dbReference type="ARBA" id="ARBA00022692"/>
    </source>
</evidence>
<dbReference type="InterPro" id="IPR036259">
    <property type="entry name" value="MFS_trans_sf"/>
</dbReference>
<evidence type="ECO:0008006" key="8">
    <source>
        <dbReference type="Google" id="ProtNLM"/>
    </source>
</evidence>
<dbReference type="OrthoDB" id="419734at2759"/>
<feature type="transmembrane region" description="Helical" evidence="5">
    <location>
        <begin position="236"/>
        <end position="258"/>
    </location>
</feature>
<reference evidence="6 7" key="1">
    <citation type="submission" date="2018-04" db="EMBL/GenBank/DDBJ databases">
        <authorList>
            <person name="Zhang X."/>
            <person name="Yuan J."/>
            <person name="Li F."/>
            <person name="Xiang J."/>
        </authorList>
    </citation>
    <scope>NUCLEOTIDE SEQUENCE [LARGE SCALE GENOMIC DNA]</scope>
    <source>
        <tissue evidence="6">Muscle</tissue>
    </source>
</reference>
<evidence type="ECO:0000256" key="5">
    <source>
        <dbReference type="SAM" id="Phobius"/>
    </source>
</evidence>